<proteinExistence type="predicted"/>
<feature type="transmembrane region" description="Helical" evidence="1">
    <location>
        <begin position="36"/>
        <end position="56"/>
    </location>
</feature>
<dbReference type="RefSeq" id="WP_166133798.1">
    <property type="nucleotide sequence ID" value="NZ_JAAOBY010000002.1"/>
</dbReference>
<accession>A0ABR7JEB1</accession>
<feature type="transmembrane region" description="Helical" evidence="1">
    <location>
        <begin position="12"/>
        <end position="30"/>
    </location>
</feature>
<feature type="transmembrane region" description="Helical" evidence="1">
    <location>
        <begin position="145"/>
        <end position="165"/>
    </location>
</feature>
<evidence type="ECO:0000313" key="2">
    <source>
        <dbReference type="EMBL" id="MBC5862688.1"/>
    </source>
</evidence>
<evidence type="ECO:0000256" key="1">
    <source>
        <dbReference type="SAM" id="Phobius"/>
    </source>
</evidence>
<keyword evidence="1" id="KW-0472">Membrane</keyword>
<evidence type="ECO:0000313" key="3">
    <source>
        <dbReference type="Proteomes" id="UP000621670"/>
    </source>
</evidence>
<dbReference type="EMBL" id="JACRUM010000002">
    <property type="protein sequence ID" value="MBC5862688.1"/>
    <property type="molecule type" value="Genomic_DNA"/>
</dbReference>
<reference evidence="2 3" key="1">
    <citation type="submission" date="2020-08" db="EMBL/GenBank/DDBJ databases">
        <title>Description of novel Flavobacterium F-400 isolate.</title>
        <authorList>
            <person name="Saticioglu I."/>
            <person name="Duman M."/>
            <person name="Altun S."/>
        </authorList>
    </citation>
    <scope>NUCLEOTIDE SEQUENCE [LARGE SCALE GENOMIC DNA]</scope>
    <source>
        <strain evidence="2 3">F-400</strain>
    </source>
</reference>
<evidence type="ECO:0008006" key="4">
    <source>
        <dbReference type="Google" id="ProtNLM"/>
    </source>
</evidence>
<keyword evidence="1" id="KW-1133">Transmembrane helix</keyword>
<keyword evidence="3" id="KW-1185">Reference proteome</keyword>
<feature type="transmembrane region" description="Helical" evidence="1">
    <location>
        <begin position="174"/>
        <end position="192"/>
    </location>
</feature>
<name>A0ABR7JEB1_9FLAO</name>
<feature type="transmembrane region" description="Helical" evidence="1">
    <location>
        <begin position="86"/>
        <end position="106"/>
    </location>
</feature>
<feature type="transmembrane region" description="Helical" evidence="1">
    <location>
        <begin position="63"/>
        <end position="80"/>
    </location>
</feature>
<organism evidence="2 3">
    <name type="scientific">Flavobacterium turcicum</name>
    <dbReference type="NCBI Taxonomy" id="2764718"/>
    <lineage>
        <taxon>Bacteria</taxon>
        <taxon>Pseudomonadati</taxon>
        <taxon>Bacteroidota</taxon>
        <taxon>Flavobacteriia</taxon>
        <taxon>Flavobacteriales</taxon>
        <taxon>Flavobacteriaceae</taxon>
        <taxon>Flavobacterium</taxon>
    </lineage>
</organism>
<sequence length="237" mass="27375">MLISFKKPYFSVENILIFLLFSFSLVAVVAEWRENHLFTVVFKPIVAVLLIVLYWLSSKRRDPIFFACCFFLLCTSIMMMNTSMLFVILGVISIVTFRILLIVLILKLQNFKKIGITLLAIVPFLCIFSYLLFNSEGLPLNSHTVIMIQNVIVAVALGIIVSLYINQSLSNNTVWLYIFGLLYASLYFLLLIEKCFLARFPLSHFEPLIMMLHVSCYYAFYKYALDMEDKSEFGTLL</sequence>
<protein>
    <recommendedName>
        <fullName evidence="4">YhhN-like protein</fullName>
    </recommendedName>
</protein>
<keyword evidence="1" id="KW-0812">Transmembrane</keyword>
<dbReference type="Proteomes" id="UP000621670">
    <property type="component" value="Unassembled WGS sequence"/>
</dbReference>
<gene>
    <name evidence="2" type="ORF">H8R26_04575</name>
</gene>
<feature type="transmembrane region" description="Helical" evidence="1">
    <location>
        <begin position="113"/>
        <end position="133"/>
    </location>
</feature>
<feature type="transmembrane region" description="Helical" evidence="1">
    <location>
        <begin position="204"/>
        <end position="221"/>
    </location>
</feature>
<comment type="caution">
    <text evidence="2">The sequence shown here is derived from an EMBL/GenBank/DDBJ whole genome shotgun (WGS) entry which is preliminary data.</text>
</comment>